<dbReference type="GeneID" id="6496882"/>
<dbReference type="OrthoDB" id="7883414at2759"/>
<gene>
    <name evidence="2" type="primary">Dana\GF14054</name>
    <name evidence="2" type="synonym">dana_GLEANR_14815</name>
    <name evidence="2" type="ORF">GF14054</name>
</gene>
<dbReference type="STRING" id="7217.B3MJY0"/>
<evidence type="ECO:0000256" key="1">
    <source>
        <dbReference type="SAM" id="Coils"/>
    </source>
</evidence>
<evidence type="ECO:0000313" key="2">
    <source>
        <dbReference type="EMBL" id="EDV32435.1"/>
    </source>
</evidence>
<dbReference type="PhylomeDB" id="B3MJY0"/>
<dbReference type="OMA" id="EDEFQRC"/>
<feature type="coiled-coil region" evidence="1">
    <location>
        <begin position="29"/>
        <end position="63"/>
    </location>
</feature>
<reference evidence="2 3" key="1">
    <citation type="journal article" date="2007" name="Nature">
        <title>Evolution of genes and genomes on the Drosophila phylogeny.</title>
        <authorList>
            <consortium name="Drosophila 12 Genomes Consortium"/>
            <person name="Clark A.G."/>
            <person name="Eisen M.B."/>
            <person name="Smith D.R."/>
            <person name="Bergman C.M."/>
            <person name="Oliver B."/>
            <person name="Markow T.A."/>
            <person name="Kaufman T.C."/>
            <person name="Kellis M."/>
            <person name="Gelbart W."/>
            <person name="Iyer V.N."/>
            <person name="Pollard D.A."/>
            <person name="Sackton T.B."/>
            <person name="Larracuente A.M."/>
            <person name="Singh N.D."/>
            <person name="Abad J.P."/>
            <person name="Abt D.N."/>
            <person name="Adryan B."/>
            <person name="Aguade M."/>
            <person name="Akashi H."/>
            <person name="Anderson W.W."/>
            <person name="Aquadro C.F."/>
            <person name="Ardell D.H."/>
            <person name="Arguello R."/>
            <person name="Artieri C.G."/>
            <person name="Barbash D.A."/>
            <person name="Barker D."/>
            <person name="Barsanti P."/>
            <person name="Batterham P."/>
            <person name="Batzoglou S."/>
            <person name="Begun D."/>
            <person name="Bhutkar A."/>
            <person name="Blanco E."/>
            <person name="Bosak S.A."/>
            <person name="Bradley R.K."/>
            <person name="Brand A.D."/>
            <person name="Brent M.R."/>
            <person name="Brooks A.N."/>
            <person name="Brown R.H."/>
            <person name="Butlin R.K."/>
            <person name="Caggese C."/>
            <person name="Calvi B.R."/>
            <person name="Bernardo de Carvalho A."/>
            <person name="Caspi A."/>
            <person name="Castrezana S."/>
            <person name="Celniker S.E."/>
            <person name="Chang J.L."/>
            <person name="Chapple C."/>
            <person name="Chatterji S."/>
            <person name="Chinwalla A."/>
            <person name="Civetta A."/>
            <person name="Clifton S.W."/>
            <person name="Comeron J.M."/>
            <person name="Costello J.C."/>
            <person name="Coyne J.A."/>
            <person name="Daub J."/>
            <person name="David R.G."/>
            <person name="Delcher A.L."/>
            <person name="Delehaunty K."/>
            <person name="Do C.B."/>
            <person name="Ebling H."/>
            <person name="Edwards K."/>
            <person name="Eickbush T."/>
            <person name="Evans J.D."/>
            <person name="Filipski A."/>
            <person name="Findeiss S."/>
            <person name="Freyhult E."/>
            <person name="Fulton L."/>
            <person name="Fulton R."/>
            <person name="Garcia A.C."/>
            <person name="Gardiner A."/>
            <person name="Garfield D.A."/>
            <person name="Garvin B.E."/>
            <person name="Gibson G."/>
            <person name="Gilbert D."/>
            <person name="Gnerre S."/>
            <person name="Godfrey J."/>
            <person name="Good R."/>
            <person name="Gotea V."/>
            <person name="Gravely B."/>
            <person name="Greenberg A.J."/>
            <person name="Griffiths-Jones S."/>
            <person name="Gross S."/>
            <person name="Guigo R."/>
            <person name="Gustafson E.A."/>
            <person name="Haerty W."/>
            <person name="Hahn M.W."/>
            <person name="Halligan D.L."/>
            <person name="Halpern A.L."/>
            <person name="Halter G.M."/>
            <person name="Han M.V."/>
            <person name="Heger A."/>
            <person name="Hillier L."/>
            <person name="Hinrichs A.S."/>
            <person name="Holmes I."/>
            <person name="Hoskins R.A."/>
            <person name="Hubisz M.J."/>
            <person name="Hultmark D."/>
            <person name="Huntley M.A."/>
            <person name="Jaffe D.B."/>
            <person name="Jagadeeshan S."/>
            <person name="Jeck W.R."/>
            <person name="Johnson J."/>
            <person name="Jones C.D."/>
            <person name="Jordan W.C."/>
            <person name="Karpen G.H."/>
            <person name="Kataoka E."/>
            <person name="Keightley P.D."/>
            <person name="Kheradpour P."/>
            <person name="Kirkness E.F."/>
            <person name="Koerich L.B."/>
            <person name="Kristiansen K."/>
            <person name="Kudrna D."/>
            <person name="Kulathinal R.J."/>
            <person name="Kumar S."/>
            <person name="Kwok R."/>
            <person name="Lander E."/>
            <person name="Langley C.H."/>
            <person name="Lapoint R."/>
            <person name="Lazzaro B.P."/>
            <person name="Lee S.J."/>
            <person name="Levesque L."/>
            <person name="Li R."/>
            <person name="Lin C.F."/>
            <person name="Lin M.F."/>
            <person name="Lindblad-Toh K."/>
            <person name="Llopart A."/>
            <person name="Long M."/>
            <person name="Low L."/>
            <person name="Lozovsky E."/>
            <person name="Lu J."/>
            <person name="Luo M."/>
            <person name="Machado C.A."/>
            <person name="Makalowski W."/>
            <person name="Marzo M."/>
            <person name="Matsuda M."/>
            <person name="Matzkin L."/>
            <person name="McAllister B."/>
            <person name="McBride C.S."/>
            <person name="McKernan B."/>
            <person name="McKernan K."/>
            <person name="Mendez-Lago M."/>
            <person name="Minx P."/>
            <person name="Mollenhauer M.U."/>
            <person name="Montooth K."/>
            <person name="Mount S.M."/>
            <person name="Mu X."/>
            <person name="Myers E."/>
            <person name="Negre B."/>
            <person name="Newfeld S."/>
            <person name="Nielsen R."/>
            <person name="Noor M.A."/>
            <person name="O'Grady P."/>
            <person name="Pachter L."/>
            <person name="Papaceit M."/>
            <person name="Parisi M.J."/>
            <person name="Parisi M."/>
            <person name="Parts L."/>
            <person name="Pedersen J.S."/>
            <person name="Pesole G."/>
            <person name="Phillippy A.M."/>
            <person name="Ponting C.P."/>
            <person name="Pop M."/>
            <person name="Porcelli D."/>
            <person name="Powell J.R."/>
            <person name="Prohaska S."/>
            <person name="Pruitt K."/>
            <person name="Puig M."/>
            <person name="Quesneville H."/>
            <person name="Ram K.R."/>
            <person name="Rand D."/>
            <person name="Rasmussen M.D."/>
            <person name="Reed L.K."/>
            <person name="Reenan R."/>
            <person name="Reily A."/>
            <person name="Remington K.A."/>
            <person name="Rieger T.T."/>
            <person name="Ritchie M.G."/>
            <person name="Robin C."/>
            <person name="Rogers Y.H."/>
            <person name="Rohde C."/>
            <person name="Rozas J."/>
            <person name="Rubenfield M.J."/>
            <person name="Ruiz A."/>
            <person name="Russo S."/>
            <person name="Salzberg S.L."/>
            <person name="Sanchez-Gracia A."/>
            <person name="Saranga D.J."/>
            <person name="Sato H."/>
            <person name="Schaeffer S.W."/>
            <person name="Schatz M.C."/>
            <person name="Schlenke T."/>
            <person name="Schwartz R."/>
            <person name="Segarra C."/>
            <person name="Singh R.S."/>
            <person name="Sirot L."/>
            <person name="Sirota M."/>
            <person name="Sisneros N.B."/>
            <person name="Smith C.D."/>
            <person name="Smith T.F."/>
            <person name="Spieth J."/>
            <person name="Stage D.E."/>
            <person name="Stark A."/>
            <person name="Stephan W."/>
            <person name="Strausberg R.L."/>
            <person name="Strempel S."/>
            <person name="Sturgill D."/>
            <person name="Sutton G."/>
            <person name="Sutton G.G."/>
            <person name="Tao W."/>
            <person name="Teichmann S."/>
            <person name="Tobari Y.N."/>
            <person name="Tomimura Y."/>
            <person name="Tsolas J.M."/>
            <person name="Valente V.L."/>
            <person name="Venter E."/>
            <person name="Venter J.C."/>
            <person name="Vicario S."/>
            <person name="Vieira F.G."/>
            <person name="Vilella A.J."/>
            <person name="Villasante A."/>
            <person name="Walenz B."/>
            <person name="Wang J."/>
            <person name="Wasserman M."/>
            <person name="Watts T."/>
            <person name="Wilson D."/>
            <person name="Wilson R.K."/>
            <person name="Wing R.A."/>
            <person name="Wolfner M.F."/>
            <person name="Wong A."/>
            <person name="Wong G.K."/>
            <person name="Wu C.I."/>
            <person name="Wu G."/>
            <person name="Yamamoto D."/>
            <person name="Yang H.P."/>
            <person name="Yang S.P."/>
            <person name="Yorke J.A."/>
            <person name="Yoshida K."/>
            <person name="Zdobnov E."/>
            <person name="Zhang P."/>
            <person name="Zhang Y."/>
            <person name="Zimin A.V."/>
            <person name="Baldwin J."/>
            <person name="Abdouelleil A."/>
            <person name="Abdulkadir J."/>
            <person name="Abebe A."/>
            <person name="Abera B."/>
            <person name="Abreu J."/>
            <person name="Acer S.C."/>
            <person name="Aftuck L."/>
            <person name="Alexander A."/>
            <person name="An P."/>
            <person name="Anderson E."/>
            <person name="Anderson S."/>
            <person name="Arachi H."/>
            <person name="Azer M."/>
            <person name="Bachantsang P."/>
            <person name="Barry A."/>
            <person name="Bayul T."/>
            <person name="Berlin A."/>
            <person name="Bessette D."/>
            <person name="Bloom T."/>
            <person name="Blye J."/>
            <person name="Boguslavskiy L."/>
            <person name="Bonnet C."/>
            <person name="Boukhgalter B."/>
            <person name="Bourzgui I."/>
            <person name="Brown A."/>
            <person name="Cahill P."/>
            <person name="Channer S."/>
            <person name="Cheshatsang Y."/>
            <person name="Chuda L."/>
            <person name="Citroen M."/>
            <person name="Collymore A."/>
            <person name="Cooke P."/>
            <person name="Costello M."/>
            <person name="D'Aco K."/>
            <person name="Daza R."/>
            <person name="De Haan G."/>
            <person name="DeGray S."/>
            <person name="DeMaso C."/>
            <person name="Dhargay N."/>
            <person name="Dooley K."/>
            <person name="Dooley E."/>
            <person name="Doricent M."/>
            <person name="Dorje P."/>
            <person name="Dorjee K."/>
            <person name="Dupes A."/>
            <person name="Elong R."/>
            <person name="Falk J."/>
            <person name="Farina A."/>
            <person name="Faro S."/>
            <person name="Ferguson D."/>
            <person name="Fisher S."/>
            <person name="Foley C.D."/>
            <person name="Franke A."/>
            <person name="Friedrich D."/>
            <person name="Gadbois L."/>
            <person name="Gearin G."/>
            <person name="Gearin C.R."/>
            <person name="Giannoukos G."/>
            <person name="Goode T."/>
            <person name="Graham J."/>
            <person name="Grandbois E."/>
            <person name="Grewal S."/>
            <person name="Gyaltsen K."/>
            <person name="Hafez N."/>
            <person name="Hagos B."/>
            <person name="Hall J."/>
            <person name="Henson C."/>
            <person name="Hollinger A."/>
            <person name="Honan T."/>
            <person name="Huard M.D."/>
            <person name="Hughes L."/>
            <person name="Hurhula B."/>
            <person name="Husby M.E."/>
            <person name="Kamat A."/>
            <person name="Kanga B."/>
            <person name="Kashin S."/>
            <person name="Khazanovich D."/>
            <person name="Kisner P."/>
            <person name="Lance K."/>
            <person name="Lara M."/>
            <person name="Lee W."/>
            <person name="Lennon N."/>
            <person name="Letendre F."/>
            <person name="LeVine R."/>
            <person name="Lipovsky A."/>
            <person name="Liu X."/>
            <person name="Liu J."/>
            <person name="Liu S."/>
            <person name="Lokyitsang T."/>
            <person name="Lokyitsang Y."/>
            <person name="Lubonja R."/>
            <person name="Lui A."/>
            <person name="MacDonald P."/>
            <person name="Magnisalis V."/>
            <person name="Maru K."/>
            <person name="Matthews C."/>
            <person name="McCusker W."/>
            <person name="McDonough S."/>
            <person name="Mehta T."/>
            <person name="Meldrim J."/>
            <person name="Meneus L."/>
            <person name="Mihai O."/>
            <person name="Mihalev A."/>
            <person name="Mihova T."/>
            <person name="Mittelman R."/>
            <person name="Mlenga V."/>
            <person name="Montmayeur A."/>
            <person name="Mulrain L."/>
            <person name="Navidi A."/>
            <person name="Naylor J."/>
            <person name="Negash T."/>
            <person name="Nguyen T."/>
            <person name="Nguyen N."/>
            <person name="Nicol R."/>
            <person name="Norbu C."/>
            <person name="Norbu N."/>
            <person name="Novod N."/>
            <person name="O'Neill B."/>
            <person name="Osman S."/>
            <person name="Markiewicz E."/>
            <person name="Oyono O.L."/>
            <person name="Patti C."/>
            <person name="Phunkhang P."/>
            <person name="Pierre F."/>
            <person name="Priest M."/>
            <person name="Raghuraman S."/>
            <person name="Rege F."/>
            <person name="Reyes R."/>
            <person name="Rise C."/>
            <person name="Rogov P."/>
            <person name="Ross K."/>
            <person name="Ryan E."/>
            <person name="Settipalli S."/>
            <person name="Shea T."/>
            <person name="Sherpa N."/>
            <person name="Shi L."/>
            <person name="Shih D."/>
            <person name="Sparrow T."/>
            <person name="Spaulding J."/>
            <person name="Stalker J."/>
            <person name="Stange-Thomann N."/>
            <person name="Stavropoulos S."/>
            <person name="Stone C."/>
            <person name="Strader C."/>
            <person name="Tesfaye S."/>
            <person name="Thomson T."/>
            <person name="Thoulutsang Y."/>
            <person name="Thoulutsang D."/>
            <person name="Topham K."/>
            <person name="Topping I."/>
            <person name="Tsamla T."/>
            <person name="Vassiliev H."/>
            <person name="Vo A."/>
            <person name="Wangchuk T."/>
            <person name="Wangdi T."/>
            <person name="Weiand M."/>
            <person name="Wilkinson J."/>
            <person name="Wilson A."/>
            <person name="Yadav S."/>
            <person name="Young G."/>
            <person name="Yu Q."/>
            <person name="Zembek L."/>
            <person name="Zhong D."/>
            <person name="Zimmer A."/>
            <person name="Zwirko Z."/>
            <person name="Jaffe D.B."/>
            <person name="Alvarez P."/>
            <person name="Brockman W."/>
            <person name="Butler J."/>
            <person name="Chin C."/>
            <person name="Gnerre S."/>
            <person name="Grabherr M."/>
            <person name="Kleber M."/>
            <person name="Mauceli E."/>
            <person name="MacCallum I."/>
        </authorList>
    </citation>
    <scope>NUCLEOTIDE SEQUENCE [LARGE SCALE GENOMIC DNA]</scope>
    <source>
        <strain evidence="3">Tucson 14024-0371.13</strain>
    </source>
</reference>
<dbReference type="EMBL" id="CH902620">
    <property type="protein sequence ID" value="EDV32435.1"/>
    <property type="molecule type" value="Genomic_DNA"/>
</dbReference>
<evidence type="ECO:0000313" key="3">
    <source>
        <dbReference type="Proteomes" id="UP000007801"/>
    </source>
</evidence>
<dbReference type="AlphaFoldDB" id="B3MJY0"/>
<dbReference type="InParanoid" id="B3MJY0"/>
<dbReference type="KEGG" id="dan:6496882"/>
<dbReference type="Gene3D" id="1.10.287.510">
    <property type="entry name" value="Helix hairpin bin"/>
    <property type="match status" value="1"/>
</dbReference>
<protein>
    <submittedName>
        <fullName evidence="2">Uncharacterized protein</fullName>
    </submittedName>
</protein>
<proteinExistence type="predicted"/>
<sequence length="137" mass="15237">MSKASKGFARLINPGVILGPELGQKIAAFEAMNAERSELDGELARLRKKQEETEDSLAEALAEDELQCNLRQQPMTGPNEDELQEILRRHLSGIINKLTSRYERILYLDADIRKLKQTIEKEIAAANQESAAAAASM</sequence>
<name>B3MJY0_DROAN</name>
<keyword evidence="3" id="KW-1185">Reference proteome</keyword>
<dbReference type="Proteomes" id="UP000007801">
    <property type="component" value="Unassembled WGS sequence"/>
</dbReference>
<keyword evidence="1" id="KW-0175">Coiled coil</keyword>
<accession>B3MJY0</accession>
<dbReference type="HOGENOM" id="CLU_1877567_0_0_1"/>
<organism evidence="2 3">
    <name type="scientific">Drosophila ananassae</name>
    <name type="common">Fruit fly</name>
    <dbReference type="NCBI Taxonomy" id="7217"/>
    <lineage>
        <taxon>Eukaryota</taxon>
        <taxon>Metazoa</taxon>
        <taxon>Ecdysozoa</taxon>
        <taxon>Arthropoda</taxon>
        <taxon>Hexapoda</taxon>
        <taxon>Insecta</taxon>
        <taxon>Pterygota</taxon>
        <taxon>Neoptera</taxon>
        <taxon>Endopterygota</taxon>
        <taxon>Diptera</taxon>
        <taxon>Brachycera</taxon>
        <taxon>Muscomorpha</taxon>
        <taxon>Ephydroidea</taxon>
        <taxon>Drosophilidae</taxon>
        <taxon>Drosophila</taxon>
        <taxon>Sophophora</taxon>
    </lineage>
</organism>
<dbReference type="eggNOG" id="ENOG502TCI8">
    <property type="taxonomic scope" value="Eukaryota"/>
</dbReference>